<dbReference type="Proteomes" id="UP000266204">
    <property type="component" value="Segment"/>
</dbReference>
<gene>
    <name evidence="1" type="ORF">1302_0056</name>
</gene>
<accession>A0A384ZRU5</accession>
<sequence>MPRGKPFTPKEDQFILDNAGTLPGPDIVAHIGRPRQSVYGRARALGVEISITRAFHWWTTEEDRQIIAGVKADKTSRQIAEEMGLTFAQVHNRRQTLREAGKL</sequence>
<evidence type="ECO:0000313" key="2">
    <source>
        <dbReference type="Proteomes" id="UP000266204"/>
    </source>
</evidence>
<proteinExistence type="predicted"/>
<reference evidence="1 2" key="1">
    <citation type="journal article" date="2018" name="Arch. Virol.">
        <title>Complete genome sequence of C130_2, a novel myovirus infecting pathogenic Escherichia coli and Shigella strains.</title>
        <authorList>
            <person name="Svab D."/>
            <person name="Falgenhauer L."/>
            <person name="Rohde M."/>
            <person name="Chakraborty T."/>
            <person name="Toth I."/>
        </authorList>
    </citation>
    <scope>NUCLEOTIDE SEQUENCE [LARGE SCALE GENOMIC DNA]</scope>
</reference>
<keyword evidence="2" id="KW-1185">Reference proteome</keyword>
<evidence type="ECO:0000313" key="1">
    <source>
        <dbReference type="EMBL" id="AXC34365.1"/>
    </source>
</evidence>
<organism evidence="1 2">
    <name type="scientific">Escherichia phage C130_2</name>
    <dbReference type="NCBI Taxonomy" id="2234093"/>
    <lineage>
        <taxon>Viruses</taxon>
        <taxon>Duplodnaviria</taxon>
        <taxon>Heunggongvirae</taxon>
        <taxon>Uroviricota</taxon>
        <taxon>Caudoviricetes</taxon>
        <taxon>Hungariovirus</taxon>
        <taxon>Hungariovirus C1302</taxon>
    </lineage>
</organism>
<name>A0A384ZRU5_9CAUD</name>
<evidence type="ECO:0008006" key="3">
    <source>
        <dbReference type="Google" id="ProtNLM"/>
    </source>
</evidence>
<protein>
    <recommendedName>
        <fullName evidence="3">AsnC family protein</fullName>
    </recommendedName>
</protein>
<dbReference type="EMBL" id="MH363708">
    <property type="protein sequence ID" value="AXC34365.1"/>
    <property type="molecule type" value="Genomic_DNA"/>
</dbReference>